<evidence type="ECO:0000256" key="3">
    <source>
        <dbReference type="ARBA" id="ARBA00022729"/>
    </source>
</evidence>
<dbReference type="InterPro" id="IPR018313">
    <property type="entry name" value="SBP_3_CS"/>
</dbReference>
<dbReference type="KEGG" id="prh:LT40_16430"/>
<dbReference type="EMBL" id="CP009533">
    <property type="protein sequence ID" value="AIS18885.1"/>
    <property type="molecule type" value="Genomic_DNA"/>
</dbReference>
<dbReference type="OrthoDB" id="8611212at2"/>
<evidence type="ECO:0000259" key="6">
    <source>
        <dbReference type="SMART" id="SM00062"/>
    </source>
</evidence>
<dbReference type="InterPro" id="IPR001320">
    <property type="entry name" value="Iontro_rcpt_C"/>
</dbReference>
<evidence type="ECO:0000256" key="5">
    <source>
        <dbReference type="SAM" id="SignalP"/>
    </source>
</evidence>
<dbReference type="STRING" id="216142.LT40_16430"/>
<dbReference type="GO" id="GO:0016020">
    <property type="term" value="C:membrane"/>
    <property type="evidence" value="ECO:0007669"/>
    <property type="project" value="InterPro"/>
</dbReference>
<dbReference type="Gene3D" id="3.40.190.10">
    <property type="entry name" value="Periplasmic binding protein-like II"/>
    <property type="match status" value="2"/>
</dbReference>
<feature type="domain" description="Ionotropic glutamate receptor C-terminal" evidence="7">
    <location>
        <begin position="30"/>
        <end position="248"/>
    </location>
</feature>
<dbReference type="PANTHER" id="PTHR35936">
    <property type="entry name" value="MEMBRANE-BOUND LYTIC MUREIN TRANSGLYCOSYLASE F"/>
    <property type="match status" value="1"/>
</dbReference>
<keyword evidence="9" id="KW-1185">Reference proteome</keyword>
<feature type="domain" description="Solute-binding protein family 3/N-terminal" evidence="6">
    <location>
        <begin position="30"/>
        <end position="249"/>
    </location>
</feature>
<evidence type="ECO:0000256" key="4">
    <source>
        <dbReference type="RuleBase" id="RU003744"/>
    </source>
</evidence>
<proteinExistence type="inferred from homology"/>
<dbReference type="GO" id="GO:0030313">
    <property type="term" value="C:cell envelope"/>
    <property type="evidence" value="ECO:0007669"/>
    <property type="project" value="UniProtKB-SubCell"/>
</dbReference>
<dbReference type="HOGENOM" id="CLU_019602_18_2_6"/>
<dbReference type="SMART" id="SM00079">
    <property type="entry name" value="PBPe"/>
    <property type="match status" value="1"/>
</dbReference>
<evidence type="ECO:0000313" key="9">
    <source>
        <dbReference type="Proteomes" id="UP000029499"/>
    </source>
</evidence>
<dbReference type="Pfam" id="PF00497">
    <property type="entry name" value="SBP_bac_3"/>
    <property type="match status" value="1"/>
</dbReference>
<dbReference type="GO" id="GO:0015276">
    <property type="term" value="F:ligand-gated monoatomic ion channel activity"/>
    <property type="evidence" value="ECO:0007669"/>
    <property type="project" value="InterPro"/>
</dbReference>
<dbReference type="PANTHER" id="PTHR35936:SF38">
    <property type="entry name" value="GLUTAMINE-BINDING PERIPLASMIC PROTEIN"/>
    <property type="match status" value="1"/>
</dbReference>
<feature type="signal peptide" evidence="5">
    <location>
        <begin position="1"/>
        <end position="26"/>
    </location>
</feature>
<evidence type="ECO:0000256" key="2">
    <source>
        <dbReference type="ARBA" id="ARBA00010333"/>
    </source>
</evidence>
<organism evidence="8 9">
    <name type="scientific">Pseudomonas rhizosphaerae</name>
    <dbReference type="NCBI Taxonomy" id="216142"/>
    <lineage>
        <taxon>Bacteria</taxon>
        <taxon>Pseudomonadati</taxon>
        <taxon>Pseudomonadota</taxon>
        <taxon>Gammaproteobacteria</taxon>
        <taxon>Pseudomonadales</taxon>
        <taxon>Pseudomonadaceae</taxon>
        <taxon>Pseudomonas</taxon>
    </lineage>
</organism>
<comment type="subcellular location">
    <subcellularLocation>
        <location evidence="1">Cell envelope</location>
    </subcellularLocation>
</comment>
<evidence type="ECO:0000259" key="7">
    <source>
        <dbReference type="SMART" id="SM00079"/>
    </source>
</evidence>
<dbReference type="eggNOG" id="COG0834">
    <property type="taxonomic scope" value="Bacteria"/>
</dbReference>
<accession>A0A089YZH4</accession>
<evidence type="ECO:0000256" key="1">
    <source>
        <dbReference type="ARBA" id="ARBA00004196"/>
    </source>
</evidence>
<dbReference type="InterPro" id="IPR001638">
    <property type="entry name" value="Solute-binding_3/MltF_N"/>
</dbReference>
<dbReference type="RefSeq" id="WP_043192067.1">
    <property type="nucleotide sequence ID" value="NZ_CP009533.1"/>
</dbReference>
<reference evidence="8 9" key="1">
    <citation type="journal article" date="2015" name="J. Biotechnol.">
        <title>Complete genome sequence of Pseudomonas rhizosphaerae IH5T (=DSM 16299T), a phosphate-solubilizing rhizobacterium for bacterial biofertilizer.</title>
        <authorList>
            <person name="Kwak Y."/>
            <person name="Jung B.K."/>
            <person name="Shin J.H."/>
        </authorList>
    </citation>
    <scope>NUCLEOTIDE SEQUENCE [LARGE SCALE GENOMIC DNA]</scope>
    <source>
        <strain evidence="8">DSM 16299</strain>
    </source>
</reference>
<feature type="chain" id="PRO_5001852357" evidence="5">
    <location>
        <begin position="27"/>
        <end position="251"/>
    </location>
</feature>
<sequence length="251" mass="27536">MKALKLFTPLAAALTLMASLCTSAQAADDVMRVGTDATFPPMEFVQDGKRTGFDIELIEAIGKQLNKKVEWVDIGFKGLIPGLISNRFDVAASAIYMTEERQKVVNFTDSYYRGGLAVLVLKEDASIDKPADLVAGKKVSAQVGTKSIDFLKTNYPAVTVVEVEKNQAMFDLLAIGRVNAAVTGRPAAVEYAKRQPKVRVLDEGLTTELYGFAIRKNDTELQQQMNQALQTLRSNGEYAALTQKWFGTTKE</sequence>
<dbReference type="SUPFAM" id="SSF53850">
    <property type="entry name" value="Periplasmic binding protein-like II"/>
    <property type="match status" value="1"/>
</dbReference>
<dbReference type="AlphaFoldDB" id="A0A089YZH4"/>
<protein>
    <submittedName>
        <fullName evidence="8">ABC transporter permease</fullName>
    </submittedName>
</protein>
<comment type="similarity">
    <text evidence="2 4">Belongs to the bacterial solute-binding protein 3 family.</text>
</comment>
<name>A0A089YZH4_9PSED</name>
<evidence type="ECO:0000313" key="8">
    <source>
        <dbReference type="EMBL" id="AIS18885.1"/>
    </source>
</evidence>
<dbReference type="SMART" id="SM00062">
    <property type="entry name" value="PBPb"/>
    <property type="match status" value="1"/>
</dbReference>
<gene>
    <name evidence="8" type="ORF">LT40_16430</name>
</gene>
<keyword evidence="3 5" id="KW-0732">Signal</keyword>
<dbReference type="Proteomes" id="UP000029499">
    <property type="component" value="Chromosome"/>
</dbReference>
<dbReference type="PROSITE" id="PS01039">
    <property type="entry name" value="SBP_BACTERIAL_3"/>
    <property type="match status" value="1"/>
</dbReference>